<dbReference type="Gene3D" id="3.30.160.240">
    <property type="entry name" value="Rv1738"/>
    <property type="match status" value="1"/>
</dbReference>
<dbReference type="AlphaFoldDB" id="A0AAU1HZQ5"/>
<dbReference type="SUPFAM" id="SSF143212">
    <property type="entry name" value="Rv2632c-like"/>
    <property type="match status" value="1"/>
</dbReference>
<dbReference type="InterPro" id="IPR015057">
    <property type="entry name" value="Rv2632c-like"/>
</dbReference>
<evidence type="ECO:0000313" key="1">
    <source>
        <dbReference type="EMBL" id="WTP88076.1"/>
    </source>
</evidence>
<name>A0AAU1HZQ5_9ACTN</name>
<reference evidence="1" key="1">
    <citation type="submission" date="2022-10" db="EMBL/GenBank/DDBJ databases">
        <title>The complete genomes of actinobacterial strains from the NBC collection.</title>
        <authorList>
            <person name="Joergensen T.S."/>
            <person name="Alvarez Arevalo M."/>
            <person name="Sterndorff E.B."/>
            <person name="Faurdal D."/>
            <person name="Vuksanovic O."/>
            <person name="Mourched A.-S."/>
            <person name="Charusanti P."/>
            <person name="Shaw S."/>
            <person name="Blin K."/>
            <person name="Weber T."/>
        </authorList>
    </citation>
    <scope>NUCLEOTIDE SEQUENCE</scope>
    <source>
        <strain evidence="1">NBC 00180</strain>
    </source>
</reference>
<dbReference type="Pfam" id="PF08962">
    <property type="entry name" value="Rv2632c-like"/>
    <property type="match status" value="1"/>
</dbReference>
<accession>A0AAU1HZQ5</accession>
<proteinExistence type="predicted"/>
<dbReference type="EMBL" id="CP108140">
    <property type="protein sequence ID" value="WTP88076.1"/>
    <property type="molecule type" value="Genomic_DNA"/>
</dbReference>
<dbReference type="InterPro" id="IPR038070">
    <property type="entry name" value="Rv2632c-like_sf"/>
</dbReference>
<organism evidence="1">
    <name type="scientific">Streptomyces sp. NBC_00180</name>
    <dbReference type="NCBI Taxonomy" id="2903632"/>
    <lineage>
        <taxon>Bacteria</taxon>
        <taxon>Bacillati</taxon>
        <taxon>Actinomycetota</taxon>
        <taxon>Actinomycetes</taxon>
        <taxon>Kitasatosporales</taxon>
        <taxon>Streptomycetaceae</taxon>
        <taxon>Streptomyces</taxon>
    </lineage>
</organism>
<sequence>MVQTTVGWHVEMEFQEDETHTRAVAMVRLPDGSEVRAHGHAARHHTDANQPRVGEEIAGARALNELAMQMLTKAHSEIDQASGRTSHPIHV</sequence>
<protein>
    <submittedName>
        <fullName evidence="1">DUF1876 domain-containing protein</fullName>
    </submittedName>
</protein>
<gene>
    <name evidence="1" type="ORF">OG477_23150</name>
</gene>